<name>A0ABN7VY23_GIGMA</name>
<protein>
    <submittedName>
        <fullName evidence="1">42401_t:CDS:1</fullName>
    </submittedName>
</protein>
<gene>
    <name evidence="1" type="ORF">GMARGA_LOCUS23600</name>
</gene>
<comment type="caution">
    <text evidence="1">The sequence shown here is derived from an EMBL/GenBank/DDBJ whole genome shotgun (WGS) entry which is preliminary data.</text>
</comment>
<evidence type="ECO:0000313" key="2">
    <source>
        <dbReference type="Proteomes" id="UP000789901"/>
    </source>
</evidence>
<keyword evidence="2" id="KW-1185">Reference proteome</keyword>
<organism evidence="1 2">
    <name type="scientific">Gigaspora margarita</name>
    <dbReference type="NCBI Taxonomy" id="4874"/>
    <lineage>
        <taxon>Eukaryota</taxon>
        <taxon>Fungi</taxon>
        <taxon>Fungi incertae sedis</taxon>
        <taxon>Mucoromycota</taxon>
        <taxon>Glomeromycotina</taxon>
        <taxon>Glomeromycetes</taxon>
        <taxon>Diversisporales</taxon>
        <taxon>Gigasporaceae</taxon>
        <taxon>Gigaspora</taxon>
    </lineage>
</organism>
<reference evidence="1 2" key="1">
    <citation type="submission" date="2021-06" db="EMBL/GenBank/DDBJ databases">
        <authorList>
            <person name="Kallberg Y."/>
            <person name="Tangrot J."/>
            <person name="Rosling A."/>
        </authorList>
    </citation>
    <scope>NUCLEOTIDE SEQUENCE [LARGE SCALE GENOMIC DNA]</scope>
    <source>
        <strain evidence="1 2">120-4 pot B 10/14</strain>
    </source>
</reference>
<proteinExistence type="predicted"/>
<dbReference type="EMBL" id="CAJVQB010024053">
    <property type="protein sequence ID" value="CAG8803214.1"/>
    <property type="molecule type" value="Genomic_DNA"/>
</dbReference>
<evidence type="ECO:0000313" key="1">
    <source>
        <dbReference type="EMBL" id="CAG8803214.1"/>
    </source>
</evidence>
<sequence>MTKTQEVREEQVNFLKNHLDPSLQEEKLLDFKEGYDNSNYNNDWTRYEDWKKNREANEKVKKRKWEAHVSFHEQLDDELVDKTGLDFGKNNNSLVFPDGNSDEELTSTLKKDTLGYDGLAFLFNDSNEDAIIGKIDENTLEEETRLLLKSDKTYSMHSENIKTIFLRPKNPVYWEVIDLTKENLHEYNKLKKMIYSNYHRILRIGEIKPAKIDFFQAIKMPKIRARKKIRKDTLWNTPKNFQDYFDSNCENLENNNENKDLKNFDLNIQLFITIQEEQYAFLLKMMTTFLLFHGTLASDYIEHFWLRLYKLAITGASDKEIKFALKWTTEERFILLDAVLEHLPNALPWSE</sequence>
<dbReference type="Proteomes" id="UP000789901">
    <property type="component" value="Unassembled WGS sequence"/>
</dbReference>
<accession>A0ABN7VY23</accession>